<gene>
    <name evidence="3" type="ORF">E0H75_26335</name>
</gene>
<evidence type="ECO:0000256" key="1">
    <source>
        <dbReference type="SAM" id="MobiDB-lite"/>
    </source>
</evidence>
<keyword evidence="2" id="KW-0732">Signal</keyword>
<accession>A0A4R0JNU1</accession>
<dbReference type="PROSITE" id="PS51257">
    <property type="entry name" value="PROKAR_LIPOPROTEIN"/>
    <property type="match status" value="1"/>
</dbReference>
<evidence type="ECO:0008006" key="5">
    <source>
        <dbReference type="Google" id="ProtNLM"/>
    </source>
</evidence>
<dbReference type="EMBL" id="SJKD01000006">
    <property type="protein sequence ID" value="TCC46578.1"/>
    <property type="molecule type" value="Genomic_DNA"/>
</dbReference>
<evidence type="ECO:0000256" key="2">
    <source>
        <dbReference type="SAM" id="SignalP"/>
    </source>
</evidence>
<reference evidence="3 4" key="1">
    <citation type="submission" date="2019-02" db="EMBL/GenBank/DDBJ databases">
        <title>Kribbella capetownensis sp. nov. and Kribbella speibonae sp. nov., isolated from soil.</title>
        <authorList>
            <person name="Curtis S.M."/>
            <person name="Norton I."/>
            <person name="Everest G.J."/>
            <person name="Meyers P.R."/>
        </authorList>
    </citation>
    <scope>NUCLEOTIDE SEQUENCE [LARGE SCALE GENOMIC DNA]</scope>
    <source>
        <strain evidence="3 4">YM53</strain>
    </source>
</reference>
<proteinExistence type="predicted"/>
<dbReference type="OrthoDB" id="3828736at2"/>
<evidence type="ECO:0000313" key="4">
    <source>
        <dbReference type="Proteomes" id="UP000293342"/>
    </source>
</evidence>
<dbReference type="Proteomes" id="UP000293342">
    <property type="component" value="Unassembled WGS sequence"/>
</dbReference>
<organism evidence="3 4">
    <name type="scientific">Kribbella capetownensis</name>
    <dbReference type="NCBI Taxonomy" id="1572659"/>
    <lineage>
        <taxon>Bacteria</taxon>
        <taxon>Bacillati</taxon>
        <taxon>Actinomycetota</taxon>
        <taxon>Actinomycetes</taxon>
        <taxon>Propionibacteriales</taxon>
        <taxon>Kribbellaceae</taxon>
        <taxon>Kribbella</taxon>
    </lineage>
</organism>
<feature type="region of interest" description="Disordered" evidence="1">
    <location>
        <begin position="19"/>
        <end position="43"/>
    </location>
</feature>
<sequence>MNRVATALAALLLLTACSSGSSSTTPEADKPEASGTTSTSPTAAAAVMPPIKATAVVAGLSDAGYKCSNDGSYGICTSGAASVWVLTGSHPRPPVVSLHSAGPADVASAEIAKVLPKTLEIAHINQGQQIVDWFGQQEGKTTAQLTVGDWLVEYSVEVDTEEPGAHLTLTDKLCTANCQAE</sequence>
<keyword evidence="4" id="KW-1185">Reference proteome</keyword>
<feature type="signal peptide" evidence="2">
    <location>
        <begin position="1"/>
        <end position="23"/>
    </location>
</feature>
<comment type="caution">
    <text evidence="3">The sequence shown here is derived from an EMBL/GenBank/DDBJ whole genome shotgun (WGS) entry which is preliminary data.</text>
</comment>
<protein>
    <recommendedName>
        <fullName evidence="5">Lipoprotein</fullName>
    </recommendedName>
</protein>
<name>A0A4R0JNU1_9ACTN</name>
<dbReference type="AlphaFoldDB" id="A0A4R0JNU1"/>
<evidence type="ECO:0000313" key="3">
    <source>
        <dbReference type="EMBL" id="TCC46578.1"/>
    </source>
</evidence>
<feature type="compositionally biased region" description="Low complexity" evidence="1">
    <location>
        <begin position="33"/>
        <end position="43"/>
    </location>
</feature>
<feature type="chain" id="PRO_5038357669" description="Lipoprotein" evidence="2">
    <location>
        <begin position="24"/>
        <end position="181"/>
    </location>
</feature>